<dbReference type="VEuPathDB" id="FungiDB:PSTT_02336"/>
<sequence length="411" mass="45250">MAFPSRSNRRAVGTSKAAPADPFNGIDYCQDELDLMTPAQRAYLEEHPNFWLEKKANEGDNSDDDQDAYEDPSGSPVIDNDLHMGGTTPIDGGNMQLDASNRFGKGRANDDSQAATARPQRAVPENPGAPYYHDDSTHTQGLVSPSLPLNYNGWERNLSTVLRIWGTAVTCATYDASHSADAAQWLVELEMMLEMIRAHPNTWHSVGCTMLRDRARDDFKLAKTEGTAPNTWESFKRWITRANPISPSKRSVAKAGDTLRQGPNEALDHFMKQFSAWQTQAKMYGLLYGEGLTFVLKLNAPLSKKLDEIMATEERRGFPMSFRDIQNAAIDENSRLPAQNLASTSATSKRSSGAGQSGSSKKTKGDTSDRVCYNANQPGHLSTSCTEAKTDKQLRYETKRAASGSNSTPLK</sequence>
<dbReference type="VEuPathDB" id="FungiDB:PSHT_06301"/>
<reference evidence="3" key="2">
    <citation type="journal article" date="2018" name="BMC Genomics">
        <title>Genomic insights into host adaptation between the wheat stripe rust pathogen (Puccinia striiformis f. sp. tritici) and the barley stripe rust pathogen (Puccinia striiformis f. sp. hordei).</title>
        <authorList>
            <person name="Xia C."/>
            <person name="Wang M."/>
            <person name="Yin C."/>
            <person name="Cornejo O.E."/>
            <person name="Hulbert S.H."/>
            <person name="Chen X."/>
        </authorList>
    </citation>
    <scope>NUCLEOTIDE SEQUENCE [LARGE SCALE GENOMIC DNA]</scope>
    <source>
        <strain evidence="3">93TX-2</strain>
    </source>
</reference>
<reference evidence="2 3" key="1">
    <citation type="submission" date="2017-12" db="EMBL/GenBank/DDBJ databases">
        <title>Gene loss provides genomic basis for host adaptation in cereal stripe rust fungi.</title>
        <authorList>
            <person name="Xia C."/>
        </authorList>
    </citation>
    <scope>NUCLEOTIDE SEQUENCE [LARGE SCALE GENOMIC DNA]</scope>
    <source>
        <strain evidence="2 3">93TX-2</strain>
    </source>
</reference>
<evidence type="ECO:0000256" key="1">
    <source>
        <dbReference type="SAM" id="MobiDB-lite"/>
    </source>
</evidence>
<comment type="caution">
    <text evidence="2">The sequence shown here is derived from an EMBL/GenBank/DDBJ whole genome shotgun (WGS) entry which is preliminary data.</text>
</comment>
<feature type="region of interest" description="Disordered" evidence="1">
    <location>
        <begin position="53"/>
        <end position="131"/>
    </location>
</feature>
<dbReference type="EMBL" id="PKSM01000073">
    <property type="protein sequence ID" value="POW17756.1"/>
    <property type="molecule type" value="Genomic_DNA"/>
</dbReference>
<name>A0A2S4W7M2_9BASI</name>
<reference evidence="3" key="3">
    <citation type="journal article" date="2018" name="Mol. Plant Microbe Interact.">
        <title>Genome sequence resources for the wheat stripe rust pathogen (Puccinia striiformis f. sp. tritici) and the barley stripe rust pathogen (Puccinia striiformis f. sp. hordei).</title>
        <authorList>
            <person name="Xia C."/>
            <person name="Wang M."/>
            <person name="Yin C."/>
            <person name="Cornejo O.E."/>
            <person name="Hulbert S.H."/>
            <person name="Chen X."/>
        </authorList>
    </citation>
    <scope>NUCLEOTIDE SEQUENCE [LARGE SCALE GENOMIC DNA]</scope>
    <source>
        <strain evidence="3">93TX-2</strain>
    </source>
</reference>
<feature type="compositionally biased region" description="Polar residues" evidence="1">
    <location>
        <begin position="336"/>
        <end position="347"/>
    </location>
</feature>
<dbReference type="AlphaFoldDB" id="A0A2S4W7M2"/>
<gene>
    <name evidence="2" type="ORF">PSHT_06301</name>
</gene>
<organism evidence="2 3">
    <name type="scientific">Puccinia striiformis</name>
    <dbReference type="NCBI Taxonomy" id="27350"/>
    <lineage>
        <taxon>Eukaryota</taxon>
        <taxon>Fungi</taxon>
        <taxon>Dikarya</taxon>
        <taxon>Basidiomycota</taxon>
        <taxon>Pucciniomycotina</taxon>
        <taxon>Pucciniomycetes</taxon>
        <taxon>Pucciniales</taxon>
        <taxon>Pucciniaceae</taxon>
        <taxon>Puccinia</taxon>
    </lineage>
</organism>
<feature type="compositionally biased region" description="Low complexity" evidence="1">
    <location>
        <begin position="348"/>
        <end position="360"/>
    </location>
</feature>
<evidence type="ECO:0000313" key="2">
    <source>
        <dbReference type="EMBL" id="POW17756.1"/>
    </source>
</evidence>
<evidence type="ECO:0000313" key="3">
    <source>
        <dbReference type="Proteomes" id="UP000238274"/>
    </source>
</evidence>
<proteinExistence type="predicted"/>
<dbReference type="Proteomes" id="UP000238274">
    <property type="component" value="Unassembled WGS sequence"/>
</dbReference>
<feature type="compositionally biased region" description="Acidic residues" evidence="1">
    <location>
        <begin position="60"/>
        <end position="70"/>
    </location>
</feature>
<feature type="region of interest" description="Disordered" evidence="1">
    <location>
        <begin position="331"/>
        <end position="391"/>
    </location>
</feature>
<feature type="compositionally biased region" description="Polar residues" evidence="1">
    <location>
        <begin position="374"/>
        <end position="387"/>
    </location>
</feature>
<protein>
    <submittedName>
        <fullName evidence="2">Uncharacterized protein</fullName>
    </submittedName>
</protein>
<feature type="region of interest" description="Disordered" evidence="1">
    <location>
        <begin position="1"/>
        <end position="26"/>
    </location>
</feature>
<dbReference type="OrthoDB" id="2507313at2759"/>
<accession>A0A2S4W7M2</accession>
<keyword evidence="3" id="KW-1185">Reference proteome</keyword>